<name>A0A914XHX6_9BILA</name>
<sequence length="102" mass="11126">MLPAAALLLIVLSVVQPMPFESTSEEQFAVDDVEDGEEVNEFESDALSQPLRNNTRIVQGDIVEDIHEEGVLNQGIARNFAWPNGVVPYVLDSSIISLASSK</sequence>
<evidence type="ECO:0000313" key="3">
    <source>
        <dbReference type="WBParaSite" id="PSAMB.scaffold8151size6556.g31038.t1"/>
    </source>
</evidence>
<dbReference type="Proteomes" id="UP000887566">
    <property type="component" value="Unplaced"/>
</dbReference>
<accession>A0A914XHX6</accession>
<protein>
    <submittedName>
        <fullName evidence="3">Uncharacterized protein</fullName>
    </submittedName>
</protein>
<feature type="signal peptide" evidence="1">
    <location>
        <begin position="1"/>
        <end position="17"/>
    </location>
</feature>
<proteinExistence type="predicted"/>
<keyword evidence="2" id="KW-1185">Reference proteome</keyword>
<organism evidence="2 3">
    <name type="scientific">Plectus sambesii</name>
    <dbReference type="NCBI Taxonomy" id="2011161"/>
    <lineage>
        <taxon>Eukaryota</taxon>
        <taxon>Metazoa</taxon>
        <taxon>Ecdysozoa</taxon>
        <taxon>Nematoda</taxon>
        <taxon>Chromadorea</taxon>
        <taxon>Plectida</taxon>
        <taxon>Plectina</taxon>
        <taxon>Plectoidea</taxon>
        <taxon>Plectidae</taxon>
        <taxon>Plectus</taxon>
    </lineage>
</organism>
<dbReference type="AlphaFoldDB" id="A0A914XHX6"/>
<evidence type="ECO:0000256" key="1">
    <source>
        <dbReference type="SAM" id="SignalP"/>
    </source>
</evidence>
<evidence type="ECO:0000313" key="2">
    <source>
        <dbReference type="Proteomes" id="UP000887566"/>
    </source>
</evidence>
<keyword evidence="1" id="KW-0732">Signal</keyword>
<dbReference type="WBParaSite" id="PSAMB.scaffold8151size6556.g31038.t1">
    <property type="protein sequence ID" value="PSAMB.scaffold8151size6556.g31038.t1"/>
    <property type="gene ID" value="PSAMB.scaffold8151size6556.g31038"/>
</dbReference>
<reference evidence="3" key="1">
    <citation type="submission" date="2022-11" db="UniProtKB">
        <authorList>
            <consortium name="WormBaseParasite"/>
        </authorList>
    </citation>
    <scope>IDENTIFICATION</scope>
</reference>
<feature type="chain" id="PRO_5037724649" evidence="1">
    <location>
        <begin position="18"/>
        <end position="102"/>
    </location>
</feature>